<dbReference type="SUPFAM" id="SSF50118">
    <property type="entry name" value="Cell growth inhibitor/plasmid maintenance toxic component"/>
    <property type="match status" value="1"/>
</dbReference>
<dbReference type="PANTHER" id="PTHR33988">
    <property type="entry name" value="ENDORIBONUCLEASE MAZF-RELATED"/>
    <property type="match status" value="1"/>
</dbReference>
<evidence type="ECO:0000313" key="2">
    <source>
        <dbReference type="EMBL" id="CBS91484.1"/>
    </source>
</evidence>
<reference evidence="3" key="1">
    <citation type="journal article" date="2011" name="PLoS Genet.">
        <title>Azospirillum genomes reveal transition of bacteria from aquatic to terrestrial environments.</title>
        <authorList>
            <person name="Wisniewski-Dye F."/>
            <person name="Borziak K."/>
            <person name="Khalsa-Moyers G."/>
            <person name="Alexandre G."/>
            <person name="Sukharnikov L.O."/>
            <person name="Wuichet K."/>
            <person name="Hurst G.B."/>
            <person name="McDonald W.H."/>
            <person name="Robertson J.S."/>
            <person name="Barbe V."/>
            <person name="Calteau A."/>
            <person name="Rouy Z."/>
            <person name="Mangenot S."/>
            <person name="Prigent-Combaret C."/>
            <person name="Normand P."/>
            <person name="Boyer M."/>
            <person name="Siguier P."/>
            <person name="Dessaux Y."/>
            <person name="Elmerich C."/>
            <person name="Condemine G."/>
            <person name="Krishnen G."/>
            <person name="Kennedy I."/>
            <person name="Paterson A.H."/>
            <person name="Gonzalez V."/>
            <person name="Mavingui P."/>
            <person name="Zhulin I.B."/>
        </authorList>
    </citation>
    <scope>NUCLEOTIDE SEQUENCE [LARGE SCALE GENOMIC DNA]</scope>
    <source>
        <strain evidence="3">4B</strain>
    </source>
</reference>
<dbReference type="Pfam" id="PF02452">
    <property type="entry name" value="PemK_toxin"/>
    <property type="match status" value="1"/>
</dbReference>
<evidence type="ECO:0000313" key="3">
    <source>
        <dbReference type="Proteomes" id="UP000005667"/>
    </source>
</evidence>
<dbReference type="KEGG" id="ali:AZOLI_p60061"/>
<dbReference type="GO" id="GO:0016075">
    <property type="term" value="P:rRNA catabolic process"/>
    <property type="evidence" value="ECO:0007669"/>
    <property type="project" value="TreeGrafter"/>
</dbReference>
<keyword evidence="2" id="KW-0614">Plasmid</keyword>
<dbReference type="EMBL" id="FQ311874">
    <property type="protein sequence ID" value="CBS91484.1"/>
    <property type="molecule type" value="Genomic_DNA"/>
</dbReference>
<dbReference type="Gene3D" id="2.30.30.110">
    <property type="match status" value="1"/>
</dbReference>
<proteinExistence type="predicted"/>
<evidence type="ECO:0000256" key="1">
    <source>
        <dbReference type="SAM" id="MobiDB-lite"/>
    </source>
</evidence>
<protein>
    <submittedName>
        <fullName evidence="2">Transcriptional modulator of MazE/toxin,MazF</fullName>
    </submittedName>
</protein>
<name>G7ZIL4_AZOL4</name>
<dbReference type="GO" id="GO:0004521">
    <property type="term" value="F:RNA endonuclease activity"/>
    <property type="evidence" value="ECO:0007669"/>
    <property type="project" value="TreeGrafter"/>
</dbReference>
<organism evidence="2 3">
    <name type="scientific">Azospirillum lipoferum (strain 4B)</name>
    <dbReference type="NCBI Taxonomy" id="862719"/>
    <lineage>
        <taxon>Bacteria</taxon>
        <taxon>Pseudomonadati</taxon>
        <taxon>Pseudomonadota</taxon>
        <taxon>Alphaproteobacteria</taxon>
        <taxon>Rhodospirillales</taxon>
        <taxon>Azospirillaceae</taxon>
        <taxon>Azospirillum</taxon>
    </lineage>
</organism>
<gene>
    <name evidence="2" type="ordered locus">AZOLI_p60061</name>
</gene>
<dbReference type="Proteomes" id="UP000005667">
    <property type="component" value="Plasmid AZO_p6"/>
</dbReference>
<dbReference type="OrthoDB" id="3196747at2"/>
<dbReference type="GO" id="GO:0003677">
    <property type="term" value="F:DNA binding"/>
    <property type="evidence" value="ECO:0007669"/>
    <property type="project" value="InterPro"/>
</dbReference>
<sequence length="125" mass="12991">MKRGEIWTVAGGADHAGKPRPVVILQDDRFSGTASVTVCPFTTDPTDAPLFRRPVQPTGGNGLSQSSRIMADKIMTVPRAKVGHRIGVLEAAHLAWIGKAVLVFLGLAGGGFSEEGAESDPALAG</sequence>
<accession>G7ZIL4</accession>
<keyword evidence="3" id="KW-1185">Reference proteome</keyword>
<geneLocation type="plasmid" evidence="2 3">
    <name>AZO_p6</name>
</geneLocation>
<dbReference type="InterPro" id="IPR011067">
    <property type="entry name" value="Plasmid_toxin/cell-grow_inhib"/>
</dbReference>
<dbReference type="RefSeq" id="WP_014189911.1">
    <property type="nucleotide sequence ID" value="NC_016588.1"/>
</dbReference>
<feature type="region of interest" description="Disordered" evidence="1">
    <location>
        <begin position="47"/>
        <end position="66"/>
    </location>
</feature>
<dbReference type="GO" id="GO:0006402">
    <property type="term" value="P:mRNA catabolic process"/>
    <property type="evidence" value="ECO:0007669"/>
    <property type="project" value="TreeGrafter"/>
</dbReference>
<dbReference type="AlphaFoldDB" id="G7ZIL4"/>
<dbReference type="InterPro" id="IPR003477">
    <property type="entry name" value="PemK-like"/>
</dbReference>
<dbReference type="HOGENOM" id="CLU_121823_3_2_5"/>